<protein>
    <submittedName>
        <fullName evidence="2">Phosphoglycerate mutase protein</fullName>
        <ecNumber evidence="2">5.4.2.-</ecNumber>
    </submittedName>
</protein>
<reference evidence="2 3" key="1">
    <citation type="journal article" date="2014" name="FEMS Microbiol. Ecol.">
        <title>Genomic differentiation among two strains of the PS1 clade isolated from geographically separated marine habitats.</title>
        <authorList>
            <person name="Jimenez-Infante F."/>
            <person name="Ngugi D.K."/>
            <person name="Alam I."/>
            <person name="Rashid M."/>
            <person name="Baalawi W."/>
            <person name="Kamau A.A."/>
            <person name="Bajic V.B."/>
            <person name="Stingl U."/>
        </authorList>
    </citation>
    <scope>NUCLEOTIDE SEQUENCE [LARGE SCALE GENOMIC DNA]</scope>
    <source>
        <strain evidence="2 3">RS24</strain>
    </source>
</reference>
<evidence type="ECO:0000313" key="3">
    <source>
        <dbReference type="Proteomes" id="UP000016762"/>
    </source>
</evidence>
<name>U2XXL4_9PROT</name>
<accession>U2XXL4</accession>
<dbReference type="AlphaFoldDB" id="U2XXL4"/>
<evidence type="ECO:0000313" key="2">
    <source>
        <dbReference type="EMBL" id="ERL47646.1"/>
    </source>
</evidence>
<sequence>MLLNFRKIYFAIISTVSIIVVGVTAVDLLSFAITTVFPDLIASDMERLKEIASDDDAGANAFLQREVRPLNSEIVSDVIRMIIFGLLLHWHLPRLLENEKDFD</sequence>
<evidence type="ECO:0000256" key="1">
    <source>
        <dbReference type="SAM" id="Phobius"/>
    </source>
</evidence>
<dbReference type="EMBL" id="AWXE01000001">
    <property type="protein sequence ID" value="ERL47646.1"/>
    <property type="molecule type" value="Genomic_DNA"/>
</dbReference>
<dbReference type="STRING" id="1397666.RS24_00621"/>
<keyword evidence="1" id="KW-1133">Transmembrane helix</keyword>
<keyword evidence="3" id="KW-1185">Reference proteome</keyword>
<dbReference type="EC" id="5.4.2.-" evidence="2"/>
<dbReference type="OrthoDB" id="9894017at2"/>
<dbReference type="RefSeq" id="WP_021776663.1">
    <property type="nucleotide sequence ID" value="NZ_AWXE01000001.1"/>
</dbReference>
<keyword evidence="1" id="KW-0472">Membrane</keyword>
<dbReference type="GO" id="GO:0016853">
    <property type="term" value="F:isomerase activity"/>
    <property type="evidence" value="ECO:0007669"/>
    <property type="project" value="UniProtKB-KW"/>
</dbReference>
<dbReference type="Proteomes" id="UP000016762">
    <property type="component" value="Unassembled WGS sequence"/>
</dbReference>
<organism evidence="2 3">
    <name type="scientific">Candidatus Micropelagius thuwalensis</name>
    <dbReference type="NCBI Taxonomy" id="1397666"/>
    <lineage>
        <taxon>Bacteria</taxon>
        <taxon>Pseudomonadati</taxon>
        <taxon>Pseudomonadota</taxon>
        <taxon>Alphaproteobacteria</taxon>
        <taxon>PS1 clade</taxon>
        <taxon>Candidatus Micropelagius</taxon>
    </lineage>
</organism>
<comment type="caution">
    <text evidence="2">The sequence shown here is derived from an EMBL/GenBank/DDBJ whole genome shotgun (WGS) entry which is preliminary data.</text>
</comment>
<gene>
    <name evidence="2" type="ORF">RS24_00621</name>
</gene>
<keyword evidence="1" id="KW-0812">Transmembrane</keyword>
<proteinExistence type="predicted"/>
<feature type="transmembrane region" description="Helical" evidence="1">
    <location>
        <begin position="12"/>
        <end position="37"/>
    </location>
</feature>
<keyword evidence="2" id="KW-0413">Isomerase</keyword>